<keyword evidence="2" id="KW-1185">Reference proteome</keyword>
<accession>A0ABR4I6F8</accession>
<name>A0ABR4I6F8_9EURO</name>
<evidence type="ECO:0000313" key="2">
    <source>
        <dbReference type="Proteomes" id="UP001610335"/>
    </source>
</evidence>
<comment type="caution">
    <text evidence="1">The sequence shown here is derived from an EMBL/GenBank/DDBJ whole genome shotgun (WGS) entry which is preliminary data.</text>
</comment>
<evidence type="ECO:0000313" key="1">
    <source>
        <dbReference type="EMBL" id="KAL2823340.1"/>
    </source>
</evidence>
<protein>
    <submittedName>
        <fullName evidence="1">Uncharacterized protein</fullName>
    </submittedName>
</protein>
<dbReference type="Proteomes" id="UP001610335">
    <property type="component" value="Unassembled WGS sequence"/>
</dbReference>
<proteinExistence type="predicted"/>
<reference evidence="1 2" key="1">
    <citation type="submission" date="2024-07" db="EMBL/GenBank/DDBJ databases">
        <title>Section-level genome sequencing and comparative genomics of Aspergillus sections Usti and Cavernicolus.</title>
        <authorList>
            <consortium name="Lawrence Berkeley National Laboratory"/>
            <person name="Nybo J.L."/>
            <person name="Vesth T.C."/>
            <person name="Theobald S."/>
            <person name="Frisvad J.C."/>
            <person name="Larsen T.O."/>
            <person name="Kjaerboelling I."/>
            <person name="Rothschild-Mancinelli K."/>
            <person name="Lyhne E.K."/>
            <person name="Kogle M.E."/>
            <person name="Barry K."/>
            <person name="Clum A."/>
            <person name="Na H."/>
            <person name="Ledsgaard L."/>
            <person name="Lin J."/>
            <person name="Lipzen A."/>
            <person name="Kuo A."/>
            <person name="Riley R."/>
            <person name="Mondo S."/>
            <person name="LaButti K."/>
            <person name="Haridas S."/>
            <person name="Pangalinan J."/>
            <person name="Salamov A.A."/>
            <person name="Simmons B.A."/>
            <person name="Magnuson J.K."/>
            <person name="Chen J."/>
            <person name="Drula E."/>
            <person name="Henrissat B."/>
            <person name="Wiebenga A."/>
            <person name="Lubbers R.J."/>
            <person name="Gomes A.C."/>
            <person name="Makela M.R."/>
            <person name="Stajich J."/>
            <person name="Grigoriev I.V."/>
            <person name="Mortensen U.H."/>
            <person name="De vries R.P."/>
            <person name="Baker S.E."/>
            <person name="Andersen M.R."/>
        </authorList>
    </citation>
    <scope>NUCLEOTIDE SEQUENCE [LARGE SCALE GENOMIC DNA]</scope>
    <source>
        <strain evidence="1 2">CBS 600.67</strain>
    </source>
</reference>
<sequence length="52" mass="6265">MGLWVCFTYLFIFLHVHYWSASVRLDFLYHISLHASGWCHRLNTTVRHDARS</sequence>
<organism evidence="1 2">
    <name type="scientific">Aspergillus cavernicola</name>
    <dbReference type="NCBI Taxonomy" id="176166"/>
    <lineage>
        <taxon>Eukaryota</taxon>
        <taxon>Fungi</taxon>
        <taxon>Dikarya</taxon>
        <taxon>Ascomycota</taxon>
        <taxon>Pezizomycotina</taxon>
        <taxon>Eurotiomycetes</taxon>
        <taxon>Eurotiomycetidae</taxon>
        <taxon>Eurotiales</taxon>
        <taxon>Aspergillaceae</taxon>
        <taxon>Aspergillus</taxon>
        <taxon>Aspergillus subgen. Nidulantes</taxon>
    </lineage>
</organism>
<dbReference type="EMBL" id="JBFXLS010000053">
    <property type="protein sequence ID" value="KAL2823340.1"/>
    <property type="molecule type" value="Genomic_DNA"/>
</dbReference>
<gene>
    <name evidence="1" type="ORF">BDW59DRAFT_148735</name>
</gene>